<keyword evidence="7 21" id="KW-0347">Helicase</keyword>
<dbReference type="EC" id="5.6.2.4" evidence="13"/>
<gene>
    <name evidence="21" type="ORF">KP79_PYT20512</name>
</gene>
<evidence type="ECO:0000256" key="2">
    <source>
        <dbReference type="ARBA" id="ARBA00010140"/>
    </source>
</evidence>
<comment type="similarity">
    <text evidence="2">Belongs to the helicase family. SKI2 subfamily.</text>
</comment>
<evidence type="ECO:0000256" key="9">
    <source>
        <dbReference type="ARBA" id="ARBA00022840"/>
    </source>
</evidence>
<keyword evidence="9" id="KW-0067">ATP-binding</keyword>
<evidence type="ECO:0000256" key="7">
    <source>
        <dbReference type="ARBA" id="ARBA00022806"/>
    </source>
</evidence>
<comment type="catalytic activity">
    <reaction evidence="12">
        <text>Couples ATP hydrolysis with the unwinding of duplex DNA by translocating in the 3'-5' direction.</text>
        <dbReference type="EC" id="5.6.2.4"/>
    </reaction>
</comment>
<dbReference type="InterPro" id="IPR036390">
    <property type="entry name" value="WH_DNA-bd_sf"/>
</dbReference>
<dbReference type="InterPro" id="IPR004179">
    <property type="entry name" value="Sec63-dom"/>
</dbReference>
<dbReference type="GO" id="GO:0007131">
    <property type="term" value="P:reciprocal meiotic recombination"/>
    <property type="evidence" value="ECO:0007669"/>
    <property type="project" value="UniProtKB-ARBA"/>
</dbReference>
<feature type="domain" description="Helicase ATP-binding" evidence="19">
    <location>
        <begin position="192"/>
        <end position="382"/>
    </location>
</feature>
<dbReference type="GO" id="GO:0016787">
    <property type="term" value="F:hydrolase activity"/>
    <property type="evidence" value="ECO:0007669"/>
    <property type="project" value="UniProtKB-KW"/>
</dbReference>
<keyword evidence="10" id="KW-0413">Isomerase</keyword>
<dbReference type="SUPFAM" id="SSF158702">
    <property type="entry name" value="Sec63 N-terminal domain-like"/>
    <property type="match status" value="1"/>
</dbReference>
<dbReference type="FunFam" id="3.40.50.300:FF:000950">
    <property type="entry name" value="probable ATP-dependent DNA helicase HFM1"/>
    <property type="match status" value="1"/>
</dbReference>
<dbReference type="FunFam" id="1.10.10.10:FF:000012">
    <property type="entry name" value="U5 small nuclear ribonucleoprotein helicase"/>
    <property type="match status" value="1"/>
</dbReference>
<dbReference type="GO" id="GO:0043138">
    <property type="term" value="F:3'-5' DNA helicase activity"/>
    <property type="evidence" value="ECO:0007669"/>
    <property type="project" value="UniProtKB-EC"/>
</dbReference>
<keyword evidence="4" id="KW-0547">Nucleotide-binding</keyword>
<evidence type="ECO:0000256" key="1">
    <source>
        <dbReference type="ARBA" id="ARBA00001947"/>
    </source>
</evidence>
<keyword evidence="22" id="KW-1185">Reference proteome</keyword>
<dbReference type="EMBL" id="NEDP02001253">
    <property type="protein sequence ID" value="OWF53684.1"/>
    <property type="molecule type" value="Genomic_DNA"/>
</dbReference>
<dbReference type="Gene3D" id="1.10.10.10">
    <property type="entry name" value="Winged helix-like DNA-binding domain superfamily/Winged helix DNA-binding domain"/>
    <property type="match status" value="1"/>
</dbReference>
<dbReference type="GO" id="GO:0008270">
    <property type="term" value="F:zinc ion binding"/>
    <property type="evidence" value="ECO:0007669"/>
    <property type="project" value="UniProtKB-KW"/>
</dbReference>
<evidence type="ECO:0000256" key="3">
    <source>
        <dbReference type="ARBA" id="ARBA00022723"/>
    </source>
</evidence>
<evidence type="ECO:0000256" key="12">
    <source>
        <dbReference type="ARBA" id="ARBA00034617"/>
    </source>
</evidence>
<accession>A0A210QY78</accession>
<feature type="compositionally biased region" description="Polar residues" evidence="18">
    <location>
        <begin position="1156"/>
        <end position="1169"/>
    </location>
</feature>
<feature type="domain" description="Helicase C-terminal" evidence="20">
    <location>
        <begin position="421"/>
        <end position="624"/>
    </location>
</feature>
<dbReference type="InterPro" id="IPR052247">
    <property type="entry name" value="Meiotic_Crossover_Helicase"/>
</dbReference>
<evidence type="ECO:0000256" key="13">
    <source>
        <dbReference type="ARBA" id="ARBA00034808"/>
    </source>
</evidence>
<dbReference type="FunFam" id="3.40.50.300:FF:001076">
    <property type="entry name" value="ATP-dependent DNA helicase MER3"/>
    <property type="match status" value="1"/>
</dbReference>
<protein>
    <recommendedName>
        <fullName evidence="16">Probable ATP-dependent DNA helicase HFM1</fullName>
        <ecNumber evidence="13">5.6.2.4</ecNumber>
    </recommendedName>
    <alternativeName>
        <fullName evidence="17">DNA 3'-5' helicase HFM1</fullName>
    </alternativeName>
</protein>
<dbReference type="InterPro" id="IPR011545">
    <property type="entry name" value="DEAD/DEAH_box_helicase_dom"/>
</dbReference>
<dbReference type="Gene3D" id="3.40.50.300">
    <property type="entry name" value="P-loop containing nucleotide triphosphate hydrolases"/>
    <property type="match status" value="2"/>
</dbReference>
<keyword evidence="11" id="KW-0469">Meiosis</keyword>
<feature type="compositionally biased region" description="Polar residues" evidence="18">
    <location>
        <begin position="1480"/>
        <end position="1502"/>
    </location>
</feature>
<dbReference type="PROSITE" id="PS51192">
    <property type="entry name" value="HELICASE_ATP_BIND_1"/>
    <property type="match status" value="1"/>
</dbReference>
<comment type="cofactor">
    <cofactor evidence="1">
        <name>Zn(2+)</name>
        <dbReference type="ChEBI" id="CHEBI:29105"/>
    </cofactor>
</comment>
<feature type="region of interest" description="Disordered" evidence="18">
    <location>
        <begin position="1145"/>
        <end position="1170"/>
    </location>
</feature>
<evidence type="ECO:0000256" key="15">
    <source>
        <dbReference type="ARBA" id="ARBA00059912"/>
    </source>
</evidence>
<dbReference type="SMART" id="SM00490">
    <property type="entry name" value="HELICc"/>
    <property type="match status" value="1"/>
</dbReference>
<dbReference type="PANTHER" id="PTHR47835:SF3">
    <property type="entry name" value="HELICASE FOR MEIOSIS 1"/>
    <property type="match status" value="1"/>
</dbReference>
<sequence>MDLSQLFYQPNYNLSQKRPQLSQAPSTRSQYIDIPEAPVASEAPLLPSVFQDSFDFQPSQLFQHSSKDIQKNKNQQNFHDDKSIGSKISKIFKTPSITRVDSFHSFASITPLKSSVRHDTEVGSDEDLFDSRTDTLPVVSVKDKLFTPAPLILPAPSCDGFALKPVEELPVKYRTIFKAFPYFNIVQSKVFDDVFYTDKPLVVCAPTGSGKTVIFELAVVRLIMKMESVVVRGFKIVYMAPIKALCSERLQDWTDKFESFGLKCKELTGDTEIDNYYELQEVNVILTTPEKWDSMTRRWRDNKCIVQSVCLFLIDEIHVLNDNVRGATIEAVISRMKTVQVSLSHSNTEQPLPKLRFIAVSATIPNIEDIAEWMGENHQAATFYKMDESCRPVRLRKVVLGYPFDEQKGSGFHFDMSLSYKLGGIINTYSDGKPALVFCSTRKGTQQAADILAKDSRSTFIKDVKNRQILLKYSNLVKDAKLRDTLIKGIGVHHAGMDIQDRKYMEELFASSQLQVLVATSTLAMGVNLPAHLVILKATQHYNMGMLEEYSNTQVLQMIGRAGRPQFDTTATAVIMTKTQSKLKYESLLNGTQMIESSLHKHLIEHLNAEIVLQTISDMAIAMEWIRHTYLYIRVMKNPKHYGMPVGLTRDQTETKLQELCMRNLNQLAGIQMIKMNGDTFDIQSTEAGRLMARYCIAFETMKKFCGVTGEESISDLLGIVSGSEEFMEVQLRVNEKKTLNTLNKDKNRQTIRYQLQGKIKTKQMKVNCLIQAQLGCLLVQDFALQQDITRIFRAAQRLSRCLMEVLWIRDDYKAFLSAAQLCKAIKAKLWENSKHVAKQLERIGPALSTALVNAGITSFQKIEETNPRDLELIVNRHPPFGNQVRDSVTYLPKYELTMEQVSRYNSGTAEILLHLNIANQTSLLNKKTASLFHTCILLVANSDNKIIFRRKLMDSYLQKESGFTKKLDVQRAATGSELYIHLISQDWVGLDVETTYSPYYLGATRISNVPSKVDGSNQQQSGGRYTGVQTTSDGLRPCNHRCYNKSLCGHKCCNSMTEAKPKLPATPRIPMLSKPKTGSICNYISGLKNKLTMLPDTPSAKRIKISSINNKSINMDQFAYTPKRPETMVMSDEGYSTHETIDQFNSDGSSDEICKSTSTTPGRPQTSKFYDRDCTVMSSEAGDCGQGKQQEGLTKPQYNEWAQLDLYQKHREEYKEDAENSHQEDDYDFPELNVSNSYSPQVQTTNRSQYQMAEQYGNFGISSSLFPSKIPSPHRMDYHPQTHTDGTLSYSCIDDWDDDNANFQNSGDGLSSAFDTHRASLSFSVDKPRTSVLHGTPSSSTKKRKYPQHCDDDDVIEISEGELSLQDKTNSSTPHRFGQVVAWSNSQRKANESCPVTPNQQKNWVMFNQQGNEASPNGSKSEEDHWSGSDNELLMLDASTNNDRIRKTTDGKKSNPGAVLTSPRSDLDSFPQLVRPKTFLNNKNRYTGTSNSKPRQGGQANSYCSNFQSSCMQESVKNNNGKRDQSLLRKSQSNSGVQENSYSNNYRQKYIQSNGSSRGNLLTNSSSSGNFQTNSLGQGNIQTNSSSRGNVKNNIPTHENIHCNEHNHEHEGFQKSHPYKSSVQRSRLQNNVLKPVWELSQSKTQQLKMADCQSFPVSDQSNLCAISSDCQGLTTKPVPPPAFKTASFFTIDDQSISDSPQETFSSIFDGIF</sequence>
<dbReference type="STRING" id="6573.A0A210QY78"/>
<evidence type="ECO:0000256" key="17">
    <source>
        <dbReference type="ARBA" id="ARBA00093665"/>
    </source>
</evidence>
<feature type="region of interest" description="Disordered" evidence="18">
    <location>
        <begin position="1443"/>
        <end position="1502"/>
    </location>
</feature>
<evidence type="ECO:0000256" key="11">
    <source>
        <dbReference type="ARBA" id="ARBA00023254"/>
    </source>
</evidence>
<evidence type="ECO:0000256" key="4">
    <source>
        <dbReference type="ARBA" id="ARBA00022741"/>
    </source>
</evidence>
<dbReference type="GO" id="GO:0005524">
    <property type="term" value="F:ATP binding"/>
    <property type="evidence" value="ECO:0007669"/>
    <property type="project" value="UniProtKB-KW"/>
</dbReference>
<dbReference type="Proteomes" id="UP000242188">
    <property type="component" value="Unassembled WGS sequence"/>
</dbReference>
<evidence type="ECO:0000256" key="18">
    <source>
        <dbReference type="SAM" id="MobiDB-lite"/>
    </source>
</evidence>
<evidence type="ECO:0000313" key="21">
    <source>
        <dbReference type="EMBL" id="OWF53684.1"/>
    </source>
</evidence>
<keyword evidence="6" id="KW-0378">Hydrolase</keyword>
<dbReference type="FunFam" id="1.10.3380.10:FF:000006">
    <property type="entry name" value="probable ATP-dependent DNA helicase HFM1 isoform X1"/>
    <property type="match status" value="1"/>
</dbReference>
<comment type="function">
    <text evidence="15">Required for crossover formation and complete synapsis of homologous chromosomes during meiosis.</text>
</comment>
<organism evidence="21 22">
    <name type="scientific">Mizuhopecten yessoensis</name>
    <name type="common">Japanese scallop</name>
    <name type="synonym">Patinopecten yessoensis</name>
    <dbReference type="NCBI Taxonomy" id="6573"/>
    <lineage>
        <taxon>Eukaryota</taxon>
        <taxon>Metazoa</taxon>
        <taxon>Spiralia</taxon>
        <taxon>Lophotrochozoa</taxon>
        <taxon>Mollusca</taxon>
        <taxon>Bivalvia</taxon>
        <taxon>Autobranchia</taxon>
        <taxon>Pteriomorphia</taxon>
        <taxon>Pectinida</taxon>
        <taxon>Pectinoidea</taxon>
        <taxon>Pectinidae</taxon>
        <taxon>Mizuhopecten</taxon>
    </lineage>
</organism>
<dbReference type="CDD" id="cd18795">
    <property type="entry name" value="SF2_C_Ski2"/>
    <property type="match status" value="1"/>
</dbReference>
<evidence type="ECO:0000256" key="8">
    <source>
        <dbReference type="ARBA" id="ARBA00022833"/>
    </source>
</evidence>
<comment type="catalytic activity">
    <reaction evidence="14">
        <text>ATP + H2O = ADP + phosphate + H(+)</text>
        <dbReference type="Rhea" id="RHEA:13065"/>
        <dbReference type="ChEBI" id="CHEBI:15377"/>
        <dbReference type="ChEBI" id="CHEBI:15378"/>
        <dbReference type="ChEBI" id="CHEBI:30616"/>
        <dbReference type="ChEBI" id="CHEBI:43474"/>
        <dbReference type="ChEBI" id="CHEBI:456216"/>
        <dbReference type="EC" id="5.6.2.4"/>
    </reaction>
</comment>
<dbReference type="Pfam" id="PF00270">
    <property type="entry name" value="DEAD"/>
    <property type="match status" value="1"/>
</dbReference>
<dbReference type="InterPro" id="IPR014001">
    <property type="entry name" value="Helicase_ATP-bd"/>
</dbReference>
<dbReference type="CDD" id="cd18023">
    <property type="entry name" value="DEXHc_HFM1"/>
    <property type="match status" value="1"/>
</dbReference>
<feature type="compositionally biased region" description="Basic and acidic residues" evidence="18">
    <location>
        <begin position="1444"/>
        <end position="1454"/>
    </location>
</feature>
<dbReference type="SMART" id="SM00973">
    <property type="entry name" value="Sec63"/>
    <property type="match status" value="1"/>
</dbReference>
<keyword evidence="5" id="KW-0863">Zinc-finger</keyword>
<dbReference type="InterPro" id="IPR027417">
    <property type="entry name" value="P-loop_NTPase"/>
</dbReference>
<evidence type="ECO:0000256" key="16">
    <source>
        <dbReference type="ARBA" id="ARBA00071159"/>
    </source>
</evidence>
<evidence type="ECO:0000256" key="6">
    <source>
        <dbReference type="ARBA" id="ARBA00022801"/>
    </source>
</evidence>
<evidence type="ECO:0000256" key="10">
    <source>
        <dbReference type="ARBA" id="ARBA00023235"/>
    </source>
</evidence>
<evidence type="ECO:0000259" key="19">
    <source>
        <dbReference type="PROSITE" id="PS51192"/>
    </source>
</evidence>
<dbReference type="PANTHER" id="PTHR47835">
    <property type="entry name" value="HFM1, ATP DEPENDENT DNA HELICASE HOMOLOG"/>
    <property type="match status" value="1"/>
</dbReference>
<dbReference type="SMART" id="SM00487">
    <property type="entry name" value="DEXDc"/>
    <property type="match status" value="1"/>
</dbReference>
<comment type="caution">
    <text evidence="21">The sequence shown here is derived from an EMBL/GenBank/DDBJ whole genome shotgun (WGS) entry which is preliminary data.</text>
</comment>
<dbReference type="GO" id="GO:0003676">
    <property type="term" value="F:nucleic acid binding"/>
    <property type="evidence" value="ECO:0007669"/>
    <property type="project" value="InterPro"/>
</dbReference>
<dbReference type="InterPro" id="IPR036388">
    <property type="entry name" value="WH-like_DNA-bd_sf"/>
</dbReference>
<evidence type="ECO:0000259" key="20">
    <source>
        <dbReference type="PROSITE" id="PS51194"/>
    </source>
</evidence>
<proteinExistence type="inferred from homology"/>
<reference evidence="21 22" key="1">
    <citation type="journal article" date="2017" name="Nat. Ecol. Evol.">
        <title>Scallop genome provides insights into evolution of bilaterian karyotype and development.</title>
        <authorList>
            <person name="Wang S."/>
            <person name="Zhang J."/>
            <person name="Jiao W."/>
            <person name="Li J."/>
            <person name="Xun X."/>
            <person name="Sun Y."/>
            <person name="Guo X."/>
            <person name="Huan P."/>
            <person name="Dong B."/>
            <person name="Zhang L."/>
            <person name="Hu X."/>
            <person name="Sun X."/>
            <person name="Wang J."/>
            <person name="Zhao C."/>
            <person name="Wang Y."/>
            <person name="Wang D."/>
            <person name="Huang X."/>
            <person name="Wang R."/>
            <person name="Lv J."/>
            <person name="Li Y."/>
            <person name="Zhang Z."/>
            <person name="Liu B."/>
            <person name="Lu W."/>
            <person name="Hui Y."/>
            <person name="Liang J."/>
            <person name="Zhou Z."/>
            <person name="Hou R."/>
            <person name="Li X."/>
            <person name="Liu Y."/>
            <person name="Li H."/>
            <person name="Ning X."/>
            <person name="Lin Y."/>
            <person name="Zhao L."/>
            <person name="Xing Q."/>
            <person name="Dou J."/>
            <person name="Li Y."/>
            <person name="Mao J."/>
            <person name="Guo H."/>
            <person name="Dou H."/>
            <person name="Li T."/>
            <person name="Mu C."/>
            <person name="Jiang W."/>
            <person name="Fu Q."/>
            <person name="Fu X."/>
            <person name="Miao Y."/>
            <person name="Liu J."/>
            <person name="Yu Q."/>
            <person name="Li R."/>
            <person name="Liao H."/>
            <person name="Li X."/>
            <person name="Kong Y."/>
            <person name="Jiang Z."/>
            <person name="Chourrout D."/>
            <person name="Li R."/>
            <person name="Bao Z."/>
        </authorList>
    </citation>
    <scope>NUCLEOTIDE SEQUENCE [LARGE SCALE GENOMIC DNA]</scope>
    <source>
        <strain evidence="21 22">PY_sf001</strain>
    </source>
</reference>
<dbReference type="SUPFAM" id="SSF46785">
    <property type="entry name" value="Winged helix' DNA-binding domain"/>
    <property type="match status" value="1"/>
</dbReference>
<dbReference type="Pfam" id="PF23445">
    <property type="entry name" value="WHD_SNRNP200"/>
    <property type="match status" value="1"/>
</dbReference>
<evidence type="ECO:0000256" key="14">
    <source>
        <dbReference type="ARBA" id="ARBA00048988"/>
    </source>
</evidence>
<feature type="region of interest" description="Disordered" evidence="18">
    <location>
        <begin position="1516"/>
        <end position="1600"/>
    </location>
</feature>
<dbReference type="OrthoDB" id="5575at2759"/>
<evidence type="ECO:0000256" key="5">
    <source>
        <dbReference type="ARBA" id="ARBA00022771"/>
    </source>
</evidence>
<dbReference type="PROSITE" id="PS51194">
    <property type="entry name" value="HELICASE_CTER"/>
    <property type="match status" value="1"/>
</dbReference>
<feature type="compositionally biased region" description="Polar residues" evidence="18">
    <location>
        <begin position="1572"/>
        <end position="1598"/>
    </location>
</feature>
<feature type="compositionally biased region" description="Polar residues" evidence="18">
    <location>
        <begin position="1529"/>
        <end position="1553"/>
    </location>
</feature>
<dbReference type="SUPFAM" id="SSF52540">
    <property type="entry name" value="P-loop containing nucleoside triphosphate hydrolases"/>
    <property type="match status" value="1"/>
</dbReference>
<dbReference type="Pfam" id="PF02889">
    <property type="entry name" value="Sec63"/>
    <property type="match status" value="1"/>
</dbReference>
<feature type="compositionally biased region" description="Low complexity" evidence="18">
    <location>
        <begin position="1554"/>
        <end position="1571"/>
    </location>
</feature>
<dbReference type="InterPro" id="IPR001650">
    <property type="entry name" value="Helicase_C-like"/>
</dbReference>
<dbReference type="InterPro" id="IPR057842">
    <property type="entry name" value="WH_MER3"/>
</dbReference>
<keyword evidence="8" id="KW-0862">Zinc</keyword>
<name>A0A210QY78_MIZYE</name>
<dbReference type="Gene3D" id="1.10.3380.10">
    <property type="entry name" value="Sec63 N-terminal domain-like domain"/>
    <property type="match status" value="1"/>
</dbReference>
<evidence type="ECO:0000313" key="22">
    <source>
        <dbReference type="Proteomes" id="UP000242188"/>
    </source>
</evidence>
<keyword evidence="3" id="KW-0479">Metal-binding</keyword>
<dbReference type="Pfam" id="PF00271">
    <property type="entry name" value="Helicase_C"/>
    <property type="match status" value="1"/>
</dbReference>